<dbReference type="KEGG" id="scu:SCE1572_13995"/>
<protein>
    <submittedName>
        <fullName evidence="1">Uncharacterized protein</fullName>
    </submittedName>
</protein>
<evidence type="ECO:0000313" key="1">
    <source>
        <dbReference type="EMBL" id="AGP35543.1"/>
    </source>
</evidence>
<accession>S4XY66</accession>
<name>S4XY66_SORCE</name>
<dbReference type="EMBL" id="CP003969">
    <property type="protein sequence ID" value="AGP35543.1"/>
    <property type="molecule type" value="Genomic_DNA"/>
</dbReference>
<dbReference type="AlphaFoldDB" id="S4XY66"/>
<dbReference type="HOGENOM" id="CLU_2002416_0_0_7"/>
<proteinExistence type="predicted"/>
<dbReference type="PATRIC" id="fig|1254432.3.peg.3152"/>
<organism evidence="1 2">
    <name type="scientific">Sorangium cellulosum So0157-2</name>
    <dbReference type="NCBI Taxonomy" id="1254432"/>
    <lineage>
        <taxon>Bacteria</taxon>
        <taxon>Pseudomonadati</taxon>
        <taxon>Myxococcota</taxon>
        <taxon>Polyangia</taxon>
        <taxon>Polyangiales</taxon>
        <taxon>Polyangiaceae</taxon>
        <taxon>Sorangium</taxon>
    </lineage>
</organism>
<dbReference type="Proteomes" id="UP000014803">
    <property type="component" value="Chromosome"/>
</dbReference>
<reference evidence="1 2" key="1">
    <citation type="journal article" date="2013" name="Sci. Rep.">
        <title>Extraordinary expansion of a Sorangium cellulosum genome from an alkaline milieu.</title>
        <authorList>
            <person name="Han K."/>
            <person name="Li Z.F."/>
            <person name="Peng R."/>
            <person name="Zhu L.P."/>
            <person name="Zhou T."/>
            <person name="Wang L.G."/>
            <person name="Li S.G."/>
            <person name="Zhang X.B."/>
            <person name="Hu W."/>
            <person name="Wu Z.H."/>
            <person name="Qin N."/>
            <person name="Li Y.Z."/>
        </authorList>
    </citation>
    <scope>NUCLEOTIDE SEQUENCE [LARGE SCALE GENOMIC DNA]</scope>
    <source>
        <strain evidence="1 2">So0157-2</strain>
    </source>
</reference>
<sequence length="124" mass="12991">MFVMVAACGRGGGPSDADVTGAVTKAAKESRGFADLTGGTSPCGVMNAPITEVKKVEVVERGQEKEGYAPVKATITGTCMAQFPRCGADKNSLCPPAPTEFTTKPLAFRLKKDDYGKWSAEKAE</sequence>
<gene>
    <name evidence="1" type="ORF">SCE1572_13995</name>
</gene>
<evidence type="ECO:0000313" key="2">
    <source>
        <dbReference type="Proteomes" id="UP000014803"/>
    </source>
</evidence>